<dbReference type="EMBL" id="CP006272">
    <property type="protein sequence ID" value="AGZ42289.1"/>
    <property type="molecule type" value="Genomic_DNA"/>
</dbReference>
<dbReference type="Gene3D" id="1.25.40.10">
    <property type="entry name" value="Tetratricopeptide repeat domain"/>
    <property type="match status" value="1"/>
</dbReference>
<dbReference type="PATRIC" id="fig|1246995.3.peg.4074"/>
<keyword evidence="2" id="KW-1185">Reference proteome</keyword>
<dbReference type="Proteomes" id="UP000017746">
    <property type="component" value="Chromosome"/>
</dbReference>
<reference evidence="1 2" key="1">
    <citation type="journal article" date="2014" name="J. Biotechnol.">
        <title>Complete genome sequence of the actinobacterium Actinoplanes friuliensis HAG 010964, producer of the lipopeptide antibiotic friulimycin.</title>
        <authorList>
            <person name="Ruckert C."/>
            <person name="Szczepanowski R."/>
            <person name="Albersmeier A."/>
            <person name="Goesmann A."/>
            <person name="Fischer N."/>
            <person name="Steinkamper A."/>
            <person name="Puhler A."/>
            <person name="Biener R."/>
            <person name="Schwartz D."/>
            <person name="Kalinowski J."/>
        </authorList>
    </citation>
    <scope>NUCLEOTIDE SEQUENCE [LARGE SCALE GENOMIC DNA]</scope>
    <source>
        <strain evidence="1 2">DSM 7358</strain>
    </source>
</reference>
<dbReference type="AlphaFoldDB" id="U5VZH1"/>
<gene>
    <name evidence="1" type="ORF">AFR_20085</name>
</gene>
<proteinExistence type="predicted"/>
<evidence type="ECO:0000313" key="1">
    <source>
        <dbReference type="EMBL" id="AGZ42289.1"/>
    </source>
</evidence>
<dbReference type="KEGG" id="afs:AFR_20085"/>
<dbReference type="HOGENOM" id="CLU_971923_0_0_11"/>
<dbReference type="SUPFAM" id="SSF48452">
    <property type="entry name" value="TPR-like"/>
    <property type="match status" value="1"/>
</dbReference>
<dbReference type="InterPro" id="IPR011990">
    <property type="entry name" value="TPR-like_helical_dom_sf"/>
</dbReference>
<accession>U5VZH1</accession>
<dbReference type="RefSeq" id="WP_023362661.1">
    <property type="nucleotide sequence ID" value="NC_022657.1"/>
</dbReference>
<evidence type="ECO:0000313" key="2">
    <source>
        <dbReference type="Proteomes" id="UP000017746"/>
    </source>
</evidence>
<name>U5VZH1_9ACTN</name>
<sequence length="286" mass="31460">MARTLGDHLAAVQLLRLCAHFGPAELNLGLLLSDGELFEELMPDLTEAARDPVRRETMIAGLAAGWRGSGDRVRLDPAAARAALEDLQRPGRMGWWWARSAVQLLDRLFPASFDTPHDREVCADLAPHIHQAVDRAPGCPSNASLLIKYGYYLERSGEFIACQENQLRAVPVVAATYGPGDPSLAGVLFVLGCCQLALDDWRGARNNLAHAAQIYHGAHGPDSLQVAETLYLLGAAQLGLGDRDASRFSCVEALRIFETFAAPDDPRTEIVRDALRPVQRRWRMFR</sequence>
<organism evidence="1 2">
    <name type="scientific">Actinoplanes friuliensis DSM 7358</name>
    <dbReference type="NCBI Taxonomy" id="1246995"/>
    <lineage>
        <taxon>Bacteria</taxon>
        <taxon>Bacillati</taxon>
        <taxon>Actinomycetota</taxon>
        <taxon>Actinomycetes</taxon>
        <taxon>Micromonosporales</taxon>
        <taxon>Micromonosporaceae</taxon>
        <taxon>Actinoplanes</taxon>
    </lineage>
</organism>
<protein>
    <submittedName>
        <fullName evidence="1">ATP/GTP-binding protein</fullName>
    </submittedName>
</protein>
<dbReference type="STRING" id="1246995.AFR_20085"/>
<dbReference type="eggNOG" id="COG0457">
    <property type="taxonomic scope" value="Bacteria"/>
</dbReference>